<organism evidence="1 2">
    <name type="scientific">Chryseotalea sanaruensis</name>
    <dbReference type="NCBI Taxonomy" id="2482724"/>
    <lineage>
        <taxon>Bacteria</taxon>
        <taxon>Pseudomonadati</taxon>
        <taxon>Bacteroidota</taxon>
        <taxon>Cytophagia</taxon>
        <taxon>Cytophagales</taxon>
        <taxon>Chryseotaleaceae</taxon>
        <taxon>Chryseotalea</taxon>
    </lineage>
</organism>
<proteinExistence type="predicted"/>
<name>A0A401U657_9BACT</name>
<dbReference type="InterPro" id="IPR052732">
    <property type="entry name" value="Cell-binding_unc_protein"/>
</dbReference>
<reference evidence="1 2" key="1">
    <citation type="submission" date="2018-11" db="EMBL/GenBank/DDBJ databases">
        <title>Chryseotalea sanarue gen. nov., sp., nov., a member of the family Cytophagaceae, isolated from a brackish lake in Hamamatsu Japan.</title>
        <authorList>
            <person name="Maejima Y."/>
            <person name="Iino T."/>
            <person name="Muraguchi Y."/>
            <person name="Fukuda K."/>
            <person name="Ohkuma M."/>
            <person name="Moriuchi R."/>
            <person name="Dohra H."/>
            <person name="Kimbara K."/>
            <person name="Shintani M."/>
        </authorList>
    </citation>
    <scope>NUCLEOTIDE SEQUENCE [LARGE SCALE GENOMIC DNA]</scope>
    <source>
        <strain evidence="1 2">Ys</strain>
    </source>
</reference>
<gene>
    <name evidence="1" type="ORF">SanaruYs_05740</name>
</gene>
<dbReference type="PANTHER" id="PTHR43883">
    <property type="entry name" value="SLR0207 PROTEIN"/>
    <property type="match status" value="1"/>
</dbReference>
<dbReference type="InterPro" id="IPR011009">
    <property type="entry name" value="Kinase-like_dom_sf"/>
</dbReference>
<evidence type="ECO:0008006" key="3">
    <source>
        <dbReference type="Google" id="ProtNLM"/>
    </source>
</evidence>
<dbReference type="RefSeq" id="WP_127121000.1">
    <property type="nucleotide sequence ID" value="NZ_BHXQ01000001.1"/>
</dbReference>
<evidence type="ECO:0000313" key="1">
    <source>
        <dbReference type="EMBL" id="GCC50359.1"/>
    </source>
</evidence>
<evidence type="ECO:0000313" key="2">
    <source>
        <dbReference type="Proteomes" id="UP000288227"/>
    </source>
</evidence>
<dbReference type="PANTHER" id="PTHR43883:SF1">
    <property type="entry name" value="GLUCONOKINASE"/>
    <property type="match status" value="1"/>
</dbReference>
<dbReference type="Proteomes" id="UP000288227">
    <property type="component" value="Unassembled WGS sequence"/>
</dbReference>
<keyword evidence="2" id="KW-1185">Reference proteome</keyword>
<dbReference type="SUPFAM" id="SSF56112">
    <property type="entry name" value="Protein kinase-like (PK-like)"/>
    <property type="match status" value="1"/>
</dbReference>
<protein>
    <recommendedName>
        <fullName evidence="3">Aminoglycoside phosphotransferase domain-containing protein</fullName>
    </recommendedName>
</protein>
<sequence>MKEIDVRIMAVDGSYLNHRLRGRIEETHISWVILSKDYAFKIKKPLKLDFLDFSTLGLRKKNCEKELDLNRRFSSIYLAVLPIRFVNKKWVIGESPKGPVSEYCVQMKKMQVSKRLDNMFHLQKVKAKSIKSLAMQIASFHHKAMKTFNRFEIQKHREIFNEISTIIPTVKEHIDTHHANIVLKAIRWSDRFLKHYGDRIQTRITNGFQRDVHGDLHCGNIFLYSKPVLFDCIEFNDQFRQIDVLYELAFLCMDFERFHQKHLSQAFLQAYGQYFSAFQVNEDYTLFIYFKSLRANIRAKVHALQFEQTENQKEAALQLSEVQKYLELMNSYINQVPL</sequence>
<accession>A0A401U657</accession>
<dbReference type="EMBL" id="BHXQ01000001">
    <property type="protein sequence ID" value="GCC50359.1"/>
    <property type="molecule type" value="Genomic_DNA"/>
</dbReference>
<dbReference type="AlphaFoldDB" id="A0A401U657"/>
<comment type="caution">
    <text evidence="1">The sequence shown here is derived from an EMBL/GenBank/DDBJ whole genome shotgun (WGS) entry which is preliminary data.</text>
</comment>
<dbReference type="OrthoDB" id="9810277at2"/>